<comment type="caution">
    <text evidence="2">The sequence shown here is derived from an EMBL/GenBank/DDBJ whole genome shotgun (WGS) entry which is preliminary data.</text>
</comment>
<protein>
    <submittedName>
        <fullName evidence="2">C2H2 finger domain-containing protein</fullName>
    </submittedName>
</protein>
<organism evidence="2 3">
    <name type="scientific">Zalerion maritima</name>
    <dbReference type="NCBI Taxonomy" id="339359"/>
    <lineage>
        <taxon>Eukaryota</taxon>
        <taxon>Fungi</taxon>
        <taxon>Dikarya</taxon>
        <taxon>Ascomycota</taxon>
        <taxon>Pezizomycotina</taxon>
        <taxon>Sordariomycetes</taxon>
        <taxon>Lulworthiomycetidae</taxon>
        <taxon>Lulworthiales</taxon>
        <taxon>Lulworthiaceae</taxon>
        <taxon>Zalerion</taxon>
    </lineage>
</organism>
<gene>
    <name evidence="2" type="ORF">MKZ38_009631</name>
</gene>
<name>A0AAD5RT28_9PEZI</name>
<dbReference type="Proteomes" id="UP001201980">
    <property type="component" value="Unassembled WGS sequence"/>
</dbReference>
<feature type="region of interest" description="Disordered" evidence="1">
    <location>
        <begin position="1"/>
        <end position="27"/>
    </location>
</feature>
<dbReference type="EMBL" id="JAKWBI020000077">
    <property type="protein sequence ID" value="KAJ2903578.1"/>
    <property type="molecule type" value="Genomic_DNA"/>
</dbReference>
<evidence type="ECO:0000256" key="1">
    <source>
        <dbReference type="SAM" id="MobiDB-lite"/>
    </source>
</evidence>
<proteinExistence type="predicted"/>
<sequence>MKVSYSPGCSISKRRPKNLTEPQSASANHSACVKQLNAIKEKLSLIKAPNEQFDEEFEANKAVEDIERQLAGIGFADDTDAETVQTPVPALSICLSSRHYPHARMKNALQFRLGKTIRECDGGGQPFSNCRPSRRPATLGGRARAHRDQFYSAAMSHTRPVVRQLWLLRATQRTWRAARKPKQPISGAALCLGWATLMAAAAQARIGTSLFASVFCKDEIPVRLPPSRSCDGPRSLLLPAMCRNTTMMLTLIKWNPQDHKIRRDCHAERSQRPLRHET</sequence>
<dbReference type="AlphaFoldDB" id="A0AAD5RT28"/>
<reference evidence="2" key="1">
    <citation type="submission" date="2022-07" db="EMBL/GenBank/DDBJ databases">
        <title>Draft genome sequence of Zalerion maritima ATCC 34329, a (micro)plastics degrading marine fungus.</title>
        <authorList>
            <person name="Paco A."/>
            <person name="Goncalves M.F.M."/>
            <person name="Rocha-Santos T.A.P."/>
            <person name="Alves A."/>
        </authorList>
    </citation>
    <scope>NUCLEOTIDE SEQUENCE</scope>
    <source>
        <strain evidence="2">ATCC 34329</strain>
    </source>
</reference>
<keyword evidence="3" id="KW-1185">Reference proteome</keyword>
<evidence type="ECO:0000313" key="2">
    <source>
        <dbReference type="EMBL" id="KAJ2903578.1"/>
    </source>
</evidence>
<accession>A0AAD5RT28</accession>
<evidence type="ECO:0000313" key="3">
    <source>
        <dbReference type="Proteomes" id="UP001201980"/>
    </source>
</evidence>